<protein>
    <submittedName>
        <fullName evidence="1">P-loop containing nucleoside triphosphate hydrolase protein</fullName>
    </submittedName>
</protein>
<keyword evidence="1" id="KW-0378">Hydrolase</keyword>
<dbReference type="Gene3D" id="3.40.50.300">
    <property type="entry name" value="P-loop containing nucleotide triphosphate hydrolases"/>
    <property type="match status" value="1"/>
</dbReference>
<accession>A0A4Q9M7Q4</accession>
<dbReference type="GO" id="GO:0016787">
    <property type="term" value="F:hydrolase activity"/>
    <property type="evidence" value="ECO:0007669"/>
    <property type="project" value="UniProtKB-KW"/>
</dbReference>
<dbReference type="OrthoDB" id="6513042at2759"/>
<sequence>MSSFIRQDLVPPHLGITPQSIVLRNVSSRDIGALLSHVSDNDVHSLGVSLRLSPKDGTVDVVAFATSTHVFQVSLGDQPSRAGNRRVATGDSLSRLLGNVNCHLAAFDMARVALHLYRKYNVHVQGIDLSTLFSASDGSPDTPAELAYKKVHPDVNRHQIHAAWYRDEVEDVCLRAWLSAVIAESSPDALDSASKVETSNLPDIHLQCLADLMTNIVLLEAERPTHIENDFEDVTLDEDGQLVITNERYSNRVRRSKQTSVILETAHGHRIMGEAVRAEGKRTGVKVHRGNFRGGIERISVIGREEPTHAERARDGFILRLLQGAISSLTRSPFVRALWFPAPQPRVGRGSGDGEDAWSPQLAALNESQKAVVRAMWADDEPVVVVHGPPGTGKTRTIAVSLEEWDRCGEPAWVIAQSNVGVKNIARTLIKHNVDFKLIVSKEFYVEWHEHLYESIERRLIRADELIADPVEAERMIGGSTIILCTVSMLSNPGLDSCGIYRLAPVERLIVDEASQIDSFEFMHLFDKFHRLHKLCMFGDPKQLPPYGKETAPSMKTIFDFKHFKPTAYFLNTQYRMPVPLGEFISEEVYNSKLKSVHKINDDSCVRFVDVRKGAEESVGLSWKVRCCIVSFVFVANL</sequence>
<dbReference type="InterPro" id="IPR027417">
    <property type="entry name" value="P-loop_NTPase"/>
</dbReference>
<dbReference type="InterPro" id="IPR050534">
    <property type="entry name" value="Coronavir_polyprotein_1ab"/>
</dbReference>
<evidence type="ECO:0000313" key="1">
    <source>
        <dbReference type="EMBL" id="TBU23035.1"/>
    </source>
</evidence>
<gene>
    <name evidence="1" type="ORF">BD311DRAFT_821108</name>
</gene>
<dbReference type="Pfam" id="PF13604">
    <property type="entry name" value="AAA_30"/>
    <property type="match status" value="1"/>
</dbReference>
<dbReference type="AlphaFoldDB" id="A0A4Q9M7Q4"/>
<dbReference type="PANTHER" id="PTHR43788">
    <property type="entry name" value="DNA2/NAM7 HELICASE FAMILY MEMBER"/>
    <property type="match status" value="1"/>
</dbReference>
<dbReference type="GO" id="GO:0043139">
    <property type="term" value="F:5'-3' DNA helicase activity"/>
    <property type="evidence" value="ECO:0007669"/>
    <property type="project" value="TreeGrafter"/>
</dbReference>
<name>A0A4Q9M7Q4_9APHY</name>
<organism evidence="1">
    <name type="scientific">Dichomitus squalens</name>
    <dbReference type="NCBI Taxonomy" id="114155"/>
    <lineage>
        <taxon>Eukaryota</taxon>
        <taxon>Fungi</taxon>
        <taxon>Dikarya</taxon>
        <taxon>Basidiomycota</taxon>
        <taxon>Agaricomycotina</taxon>
        <taxon>Agaricomycetes</taxon>
        <taxon>Polyporales</taxon>
        <taxon>Polyporaceae</taxon>
        <taxon>Dichomitus</taxon>
    </lineage>
</organism>
<dbReference type="Proteomes" id="UP000292957">
    <property type="component" value="Unassembled WGS sequence"/>
</dbReference>
<reference evidence="1" key="1">
    <citation type="submission" date="2019-01" db="EMBL/GenBank/DDBJ databases">
        <title>Draft genome sequences of three monokaryotic isolates of the white-rot basidiomycete fungus Dichomitus squalens.</title>
        <authorList>
            <consortium name="DOE Joint Genome Institute"/>
            <person name="Lopez S.C."/>
            <person name="Andreopoulos B."/>
            <person name="Pangilinan J."/>
            <person name="Lipzen A."/>
            <person name="Riley R."/>
            <person name="Ahrendt S."/>
            <person name="Ng V."/>
            <person name="Barry K."/>
            <person name="Daum C."/>
            <person name="Grigoriev I.V."/>
            <person name="Hilden K.S."/>
            <person name="Makela M.R."/>
            <person name="de Vries R.P."/>
        </authorList>
    </citation>
    <scope>NUCLEOTIDE SEQUENCE [LARGE SCALE GENOMIC DNA]</scope>
    <source>
        <strain evidence="1">OM18370.1</strain>
    </source>
</reference>
<dbReference type="CDD" id="cd17934">
    <property type="entry name" value="DEXXQc_Upf1-like"/>
    <property type="match status" value="1"/>
</dbReference>
<dbReference type="PANTHER" id="PTHR43788:SF8">
    <property type="entry name" value="DNA-BINDING PROTEIN SMUBP-2"/>
    <property type="match status" value="1"/>
</dbReference>
<proteinExistence type="predicted"/>
<dbReference type="EMBL" id="ML143518">
    <property type="protein sequence ID" value="TBU23035.1"/>
    <property type="molecule type" value="Genomic_DNA"/>
</dbReference>
<dbReference type="SUPFAM" id="SSF52540">
    <property type="entry name" value="P-loop containing nucleoside triphosphate hydrolases"/>
    <property type="match status" value="1"/>
</dbReference>